<dbReference type="PANTHER" id="PTHR37418:SF2">
    <property type="entry name" value="3-KETO-5-AMINOHEXANOATE CLEAVAGE ENZYME"/>
    <property type="match status" value="1"/>
</dbReference>
<dbReference type="OMA" id="AIVHCHV"/>
<organism evidence="6">
    <name type="scientific">Naegleria gruberi</name>
    <name type="common">Amoeba</name>
    <dbReference type="NCBI Taxonomy" id="5762"/>
    <lineage>
        <taxon>Eukaryota</taxon>
        <taxon>Discoba</taxon>
        <taxon>Heterolobosea</taxon>
        <taxon>Tetramitia</taxon>
        <taxon>Eutetramitia</taxon>
        <taxon>Vahlkampfiidae</taxon>
        <taxon>Naegleria</taxon>
    </lineage>
</organism>
<dbReference type="AlphaFoldDB" id="D2V036"/>
<dbReference type="Gene3D" id="3.20.20.70">
    <property type="entry name" value="Aldolase class I"/>
    <property type="match status" value="1"/>
</dbReference>
<dbReference type="STRING" id="5762.D2V036"/>
<dbReference type="EMBL" id="GG738847">
    <property type="protein sequence ID" value="EFC49646.1"/>
    <property type="molecule type" value="Genomic_DNA"/>
</dbReference>
<sequence>MINISRRVICSPLKKINSHWLLSIPSSSSSSSIKFSLNDDLDKNLKRNYSKLPAVITAALTGDVPTKNKHMNVPITPEEIVHDACEVFEAGARMIHVHVRDDEGKPTCKAEYYERVLEGVRRDCPDMILQFSTGNYWPNLEERVKCFTLDKKPEMGSWTPGSVNFLPSRKSTDIYWNTNEDLEQIIKVFKQNGVRPDVAIFDASMLYRTHMMYKLGWIQGPVRLMFVFGGYMAMPGRPSLIKFLISECDSLFGPGNYTWCGVGVGWNHTEFQKITLELGGHPRTGFEDSFLIKRRVIAKNNRQLVEHLAQLCEENERPVATAEQARKILGLDVPVDTNIEGLVLPTESKSTVIGWNKNDNGKDDFYQKTV</sequence>
<keyword evidence="3" id="KW-0479">Metal-binding</keyword>
<dbReference type="GO" id="GO:0046872">
    <property type="term" value="F:metal ion binding"/>
    <property type="evidence" value="ECO:0007669"/>
    <property type="project" value="UniProtKB-KW"/>
</dbReference>
<gene>
    <name evidence="5" type="ORF">NAEGRDRAFT_56687</name>
</gene>
<protein>
    <submittedName>
        <fullName evidence="5">DUF849 domain-containing protein</fullName>
    </submittedName>
</protein>
<evidence type="ECO:0000256" key="1">
    <source>
        <dbReference type="ARBA" id="ARBA00001947"/>
    </source>
</evidence>
<name>D2V036_NAEGR</name>
<dbReference type="KEGG" id="ngr:NAEGRDRAFT_56687"/>
<reference evidence="5 6" key="1">
    <citation type="journal article" date="2010" name="Cell">
        <title>The genome of Naegleria gruberi illuminates early eukaryotic versatility.</title>
        <authorList>
            <person name="Fritz-Laylin L.K."/>
            <person name="Prochnik S.E."/>
            <person name="Ginger M.L."/>
            <person name="Dacks J.B."/>
            <person name="Carpenter M.L."/>
            <person name="Field M.C."/>
            <person name="Kuo A."/>
            <person name="Paredez A."/>
            <person name="Chapman J."/>
            <person name="Pham J."/>
            <person name="Shu S."/>
            <person name="Neupane R."/>
            <person name="Cipriano M."/>
            <person name="Mancuso J."/>
            <person name="Tu H."/>
            <person name="Salamov A."/>
            <person name="Lindquist E."/>
            <person name="Shapiro H."/>
            <person name="Lucas S."/>
            <person name="Grigoriev I.V."/>
            <person name="Cande W.Z."/>
            <person name="Fulton C."/>
            <person name="Rokhsar D.S."/>
            <person name="Dawson S.C."/>
        </authorList>
    </citation>
    <scope>NUCLEOTIDE SEQUENCE [LARGE SCALE GENOMIC DNA]</scope>
    <source>
        <strain evidence="5 6">NEG-M</strain>
    </source>
</reference>
<evidence type="ECO:0000256" key="3">
    <source>
        <dbReference type="ARBA" id="ARBA00022723"/>
    </source>
</evidence>
<comment type="cofactor">
    <cofactor evidence="1">
        <name>Zn(2+)</name>
        <dbReference type="ChEBI" id="CHEBI:29105"/>
    </cofactor>
</comment>
<dbReference type="Proteomes" id="UP000006671">
    <property type="component" value="Unassembled WGS sequence"/>
</dbReference>
<keyword evidence="4" id="KW-0862">Zinc</keyword>
<dbReference type="Pfam" id="PF05853">
    <property type="entry name" value="BKACE"/>
    <property type="match status" value="1"/>
</dbReference>
<evidence type="ECO:0000256" key="2">
    <source>
        <dbReference type="ARBA" id="ARBA00022679"/>
    </source>
</evidence>
<accession>D2V036</accession>
<dbReference type="RefSeq" id="XP_002682390.1">
    <property type="nucleotide sequence ID" value="XM_002682344.1"/>
</dbReference>
<keyword evidence="6" id="KW-1185">Reference proteome</keyword>
<dbReference type="InParanoid" id="D2V036"/>
<evidence type="ECO:0000313" key="6">
    <source>
        <dbReference type="Proteomes" id="UP000006671"/>
    </source>
</evidence>
<dbReference type="OrthoDB" id="10255763at2759"/>
<dbReference type="eggNOG" id="ENOG502S53Q">
    <property type="taxonomic scope" value="Eukaryota"/>
</dbReference>
<evidence type="ECO:0000256" key="4">
    <source>
        <dbReference type="ARBA" id="ARBA00022833"/>
    </source>
</evidence>
<evidence type="ECO:0000313" key="5">
    <source>
        <dbReference type="EMBL" id="EFC49646.1"/>
    </source>
</evidence>
<dbReference type="PANTHER" id="PTHR37418">
    <property type="entry name" value="3-KETO-5-AMINOHEXANOATE CLEAVAGE ENZYME-RELATED"/>
    <property type="match status" value="1"/>
</dbReference>
<keyword evidence="2" id="KW-0808">Transferase</keyword>
<dbReference type="InterPro" id="IPR008567">
    <property type="entry name" value="BKACE"/>
</dbReference>
<dbReference type="InterPro" id="IPR013785">
    <property type="entry name" value="Aldolase_TIM"/>
</dbReference>
<dbReference type="GeneID" id="8855267"/>
<dbReference type="GO" id="GO:0043720">
    <property type="term" value="F:3-keto-5-aminohexanoate cleavage activity"/>
    <property type="evidence" value="ECO:0007669"/>
    <property type="project" value="InterPro"/>
</dbReference>
<dbReference type="VEuPathDB" id="AmoebaDB:NAEGRDRAFT_56687"/>
<proteinExistence type="predicted"/>